<keyword evidence="2" id="KW-1133">Transmembrane helix</keyword>
<dbReference type="AlphaFoldDB" id="A0A6V7YAK8"/>
<reference evidence="3 4" key="1">
    <citation type="submission" date="2020-08" db="EMBL/GenBank/DDBJ databases">
        <authorList>
            <person name="Koutsovoulos G."/>
            <person name="Danchin GJ E."/>
        </authorList>
    </citation>
    <scope>NUCLEOTIDE SEQUENCE [LARGE SCALE GENOMIC DNA]</scope>
</reference>
<organism evidence="3 4">
    <name type="scientific">Meloidogyne enterolobii</name>
    <name type="common">Root-knot nematode worm</name>
    <name type="synonym">Meloidogyne mayaguensis</name>
    <dbReference type="NCBI Taxonomy" id="390850"/>
    <lineage>
        <taxon>Eukaryota</taxon>
        <taxon>Metazoa</taxon>
        <taxon>Ecdysozoa</taxon>
        <taxon>Nematoda</taxon>
        <taxon>Chromadorea</taxon>
        <taxon>Rhabditida</taxon>
        <taxon>Tylenchina</taxon>
        <taxon>Tylenchomorpha</taxon>
        <taxon>Tylenchoidea</taxon>
        <taxon>Meloidogynidae</taxon>
        <taxon>Meloidogyninae</taxon>
        <taxon>Meloidogyne</taxon>
    </lineage>
</organism>
<gene>
    <name evidence="3" type="ORF">MENT_LOCUS62593</name>
</gene>
<feature type="coiled-coil region" evidence="1">
    <location>
        <begin position="89"/>
        <end position="218"/>
    </location>
</feature>
<evidence type="ECO:0000313" key="3">
    <source>
        <dbReference type="EMBL" id="CAD2208535.1"/>
    </source>
</evidence>
<evidence type="ECO:0000256" key="2">
    <source>
        <dbReference type="SAM" id="Phobius"/>
    </source>
</evidence>
<evidence type="ECO:0000256" key="1">
    <source>
        <dbReference type="SAM" id="Coils"/>
    </source>
</evidence>
<protein>
    <submittedName>
        <fullName evidence="3">Uncharacterized protein</fullName>
    </submittedName>
</protein>
<accession>A0A6V7YAK8</accession>
<keyword evidence="2" id="KW-0812">Transmembrane</keyword>
<feature type="transmembrane region" description="Helical" evidence="2">
    <location>
        <begin position="43"/>
        <end position="60"/>
    </location>
</feature>
<name>A0A6V7YAK8_MELEN</name>
<evidence type="ECO:0000313" key="4">
    <source>
        <dbReference type="Proteomes" id="UP000580250"/>
    </source>
</evidence>
<dbReference type="Proteomes" id="UP000580250">
    <property type="component" value="Unassembled WGS sequence"/>
</dbReference>
<comment type="caution">
    <text evidence="3">The sequence shown here is derived from an EMBL/GenBank/DDBJ whole genome shotgun (WGS) entry which is preliminary data.</text>
</comment>
<sequence>MKMKTSKHFDEWDYFDRYEESNHNSKPIKIVLEQKSSSYKVHIIYWCVILYIVFVADARHNENKIKILKMQKESEKMSKECPSQNNGTIEENEIKIEKMEKEIKEMVKEQAKLNEKIKILEDTKTDLGKLVEQIKNLEAKIAVIDDKENKRFDDFYEMSKTNFNTLQKAINEHSKRMDIIEKEKIFLEHKGKENEIKIQKMEKLIEKIVNEKNELFDKINIFEYAKNDFENFEGPTMGYFEDFEEKEEFEEEDFEEEQDIFNSF</sequence>
<dbReference type="EMBL" id="CAJEWN010003769">
    <property type="protein sequence ID" value="CAD2208535.1"/>
    <property type="molecule type" value="Genomic_DNA"/>
</dbReference>
<keyword evidence="1" id="KW-0175">Coiled coil</keyword>
<keyword evidence="2" id="KW-0472">Membrane</keyword>
<proteinExistence type="predicted"/>